<proteinExistence type="predicted"/>
<dbReference type="SUPFAM" id="SSF81901">
    <property type="entry name" value="HCP-like"/>
    <property type="match status" value="1"/>
</dbReference>
<gene>
    <name evidence="1" type="ORF">EAI_11054</name>
</gene>
<dbReference type="Pfam" id="PF08238">
    <property type="entry name" value="Sel1"/>
    <property type="match status" value="2"/>
</dbReference>
<evidence type="ECO:0000313" key="2">
    <source>
        <dbReference type="Proteomes" id="UP000008237"/>
    </source>
</evidence>
<dbReference type="Gene3D" id="1.25.40.10">
    <property type="entry name" value="Tetratricopeptide repeat domain"/>
    <property type="match status" value="1"/>
</dbReference>
<name>E2BWY4_HARSA</name>
<dbReference type="OMA" id="ACRTNVY"/>
<keyword evidence="2" id="KW-1185">Reference proteome</keyword>
<dbReference type="OrthoDB" id="2384430at2759"/>
<sequence length="404" mass="45329">MWKFVTRGIRETFERRACRTNVYSQPSQDNTKNEVKTNLTCQQKFLVPIYLNWNKSFCGSAKSAGTGDQERDHKWNTKHTWPEAIGWVNTFVLAAGWIYQSLCLQKGILDQNERKKKLLHYTGVNQILTQIKNWQLKLKAANVLPVINCIGSSNNNNLQDSDSQWHAGKLFGPVTMEEAKFKEAADEFKNTHKLVVGDFELRYGLKALEEKRYKDAWTHFSQGAKLSSPSSMFNLALCYELGIGTLADPTKAAKYYKDAAAYDHADALYNLGIYHAQGKGGLPIDINTARTCFIKAAKLGQVQAQHALDLEKASVQSKENNSTSAISKTCLKSTNLETNKTSGTHEKLIDTITNFILKSSRDASGYNEEMVRDSTHVLVDLLSLKESRPSRPDIMTATDNCVPC</sequence>
<dbReference type="InterPro" id="IPR011990">
    <property type="entry name" value="TPR-like_helical_dom_sf"/>
</dbReference>
<evidence type="ECO:0000313" key="1">
    <source>
        <dbReference type="EMBL" id="EFN79848.1"/>
    </source>
</evidence>
<dbReference type="AlphaFoldDB" id="E2BWY4"/>
<dbReference type="STRING" id="610380.E2BWY4"/>
<accession>E2BWY4</accession>
<dbReference type="InParanoid" id="E2BWY4"/>
<dbReference type="InterPro" id="IPR006597">
    <property type="entry name" value="Sel1-like"/>
</dbReference>
<organism evidence="2">
    <name type="scientific">Harpegnathos saltator</name>
    <name type="common">Jerdon's jumping ant</name>
    <dbReference type="NCBI Taxonomy" id="610380"/>
    <lineage>
        <taxon>Eukaryota</taxon>
        <taxon>Metazoa</taxon>
        <taxon>Ecdysozoa</taxon>
        <taxon>Arthropoda</taxon>
        <taxon>Hexapoda</taxon>
        <taxon>Insecta</taxon>
        <taxon>Pterygota</taxon>
        <taxon>Neoptera</taxon>
        <taxon>Endopterygota</taxon>
        <taxon>Hymenoptera</taxon>
        <taxon>Apocrita</taxon>
        <taxon>Aculeata</taxon>
        <taxon>Formicoidea</taxon>
        <taxon>Formicidae</taxon>
        <taxon>Ponerinae</taxon>
        <taxon>Ponerini</taxon>
        <taxon>Harpegnathos</taxon>
    </lineage>
</organism>
<dbReference type="PANTHER" id="PTHR45011">
    <property type="entry name" value="DAP3-BINDING CELL DEATH ENHANCER 1"/>
    <property type="match status" value="1"/>
</dbReference>
<dbReference type="Proteomes" id="UP000008237">
    <property type="component" value="Unassembled WGS sequence"/>
</dbReference>
<dbReference type="InterPro" id="IPR052748">
    <property type="entry name" value="ISR_Activator"/>
</dbReference>
<reference evidence="1 2" key="1">
    <citation type="journal article" date="2010" name="Science">
        <title>Genomic comparison of the ants Camponotus floridanus and Harpegnathos saltator.</title>
        <authorList>
            <person name="Bonasio R."/>
            <person name="Zhang G."/>
            <person name="Ye C."/>
            <person name="Mutti N.S."/>
            <person name="Fang X."/>
            <person name="Qin N."/>
            <person name="Donahue G."/>
            <person name="Yang P."/>
            <person name="Li Q."/>
            <person name="Li C."/>
            <person name="Zhang P."/>
            <person name="Huang Z."/>
            <person name="Berger S.L."/>
            <person name="Reinberg D."/>
            <person name="Wang J."/>
            <person name="Liebig J."/>
        </authorList>
    </citation>
    <scope>NUCLEOTIDE SEQUENCE [LARGE SCALE GENOMIC DNA]</scope>
    <source>
        <strain evidence="1 2">R22 G/1</strain>
    </source>
</reference>
<evidence type="ECO:0008006" key="3">
    <source>
        <dbReference type="Google" id="ProtNLM"/>
    </source>
</evidence>
<dbReference type="SMART" id="SM00671">
    <property type="entry name" value="SEL1"/>
    <property type="match status" value="2"/>
</dbReference>
<dbReference type="PANTHER" id="PTHR45011:SF1">
    <property type="entry name" value="DAP3-BINDING CELL DEATH ENHANCER 1"/>
    <property type="match status" value="1"/>
</dbReference>
<dbReference type="EMBL" id="GL451188">
    <property type="protein sequence ID" value="EFN79848.1"/>
    <property type="molecule type" value="Genomic_DNA"/>
</dbReference>
<protein>
    <recommendedName>
        <fullName evidence="3">Protein SHC1</fullName>
    </recommendedName>
</protein>